<dbReference type="InterPro" id="IPR015421">
    <property type="entry name" value="PyrdxlP-dep_Trfase_major"/>
</dbReference>
<evidence type="ECO:0000256" key="1">
    <source>
        <dbReference type="ARBA" id="ARBA00001933"/>
    </source>
</evidence>
<dbReference type="InterPro" id="IPR015422">
    <property type="entry name" value="PyrdxlP-dep_Trfase_small"/>
</dbReference>
<keyword evidence="7" id="KW-0808">Transferase</keyword>
<keyword evidence="3" id="KW-0663">Pyridoxal phosphate</keyword>
<dbReference type="NCBIfam" id="TIGR04350">
    <property type="entry name" value="C_S_lyase_PatB"/>
    <property type="match status" value="1"/>
</dbReference>
<keyword evidence="8" id="KW-1185">Reference proteome</keyword>
<sequence length="395" mass="45089">MKHNFDEVIDRKNTNAMKYEPSVLKEMFKSEDVLPMWVADMDFRCPEVVVDAISERAKHGIFGYSGVDDAYYDVFIDWNKRRNQWHIHRDWICYTPGIVPAVHYIIRAFCHTGDKVIIQNPVYYPFAQAIVNNGAQVVTNPLKREGGQYIMDYEDFEAKAKDPRVKLFILCSPHNPIGRVWRKDELEKIGEICLANNVLVVSDEIHSDLIMSGHKHIPFASLSEAFSEHSITCMAPSKTFNIAGLQVSNIIIPNAELRMAYQTILENNAIRHANTFGIVAQKAAYGMGEPWLNEALEYIEANMDYIADFVKARLPEITFVKPEATYLAWLDFNQLGMSPSELETWMQTEVKLALDEGYIFGAGGEGYERINVACPRSILKEALERIEKAVIKRRA</sequence>
<dbReference type="Pfam" id="PF00155">
    <property type="entry name" value="Aminotran_1_2"/>
    <property type="match status" value="1"/>
</dbReference>
<evidence type="ECO:0000313" key="8">
    <source>
        <dbReference type="Proteomes" id="UP000614200"/>
    </source>
</evidence>
<protein>
    <recommendedName>
        <fullName evidence="2">cysteine-S-conjugate beta-lyase</fullName>
        <ecNumber evidence="2">4.4.1.13</ecNumber>
    </recommendedName>
</protein>
<comment type="cofactor">
    <cofactor evidence="1">
        <name>pyridoxal 5'-phosphate</name>
        <dbReference type="ChEBI" id="CHEBI:597326"/>
    </cofactor>
</comment>
<feature type="domain" description="Aminotransferase class I/classII large" evidence="6">
    <location>
        <begin position="38"/>
        <end position="386"/>
    </location>
</feature>
<dbReference type="SUPFAM" id="SSF53383">
    <property type="entry name" value="PLP-dependent transferases"/>
    <property type="match status" value="1"/>
</dbReference>
<gene>
    <name evidence="7" type="ORF">ISU02_09585</name>
</gene>
<dbReference type="EMBL" id="JADKNH010000005">
    <property type="protein sequence ID" value="MBF4693372.1"/>
    <property type="molecule type" value="Genomic_DNA"/>
</dbReference>
<dbReference type="EC" id="4.4.1.13" evidence="2"/>
<evidence type="ECO:0000256" key="4">
    <source>
        <dbReference type="ARBA" id="ARBA00023239"/>
    </source>
</evidence>
<comment type="similarity">
    <text evidence="5">Belongs to the class-II pyridoxal-phosphate-dependent aminotransferase family. MalY/PatB cystathionine beta-lyase subfamily.</text>
</comment>
<dbReference type="Proteomes" id="UP000614200">
    <property type="component" value="Unassembled WGS sequence"/>
</dbReference>
<keyword evidence="4" id="KW-0456">Lyase</keyword>
<accession>A0ABR9ZSD6</accession>
<evidence type="ECO:0000256" key="3">
    <source>
        <dbReference type="ARBA" id="ARBA00022898"/>
    </source>
</evidence>
<dbReference type="CDD" id="cd00609">
    <property type="entry name" value="AAT_like"/>
    <property type="match status" value="1"/>
</dbReference>
<keyword evidence="7" id="KW-0032">Aminotransferase</keyword>
<reference evidence="7 8" key="1">
    <citation type="submission" date="2020-11" db="EMBL/GenBank/DDBJ databases">
        <title>Fusibacter basophilias sp. nov.</title>
        <authorList>
            <person name="Qiu D."/>
        </authorList>
    </citation>
    <scope>NUCLEOTIDE SEQUENCE [LARGE SCALE GENOMIC DNA]</scope>
    <source>
        <strain evidence="7 8">Q10-2</strain>
    </source>
</reference>
<dbReference type="InterPro" id="IPR051798">
    <property type="entry name" value="Class-II_PLP-Dep_Aminotrans"/>
</dbReference>
<evidence type="ECO:0000313" key="7">
    <source>
        <dbReference type="EMBL" id="MBF4693372.1"/>
    </source>
</evidence>
<dbReference type="InterPro" id="IPR027619">
    <property type="entry name" value="C-S_lyase_PatB-like"/>
</dbReference>
<evidence type="ECO:0000256" key="2">
    <source>
        <dbReference type="ARBA" id="ARBA00012224"/>
    </source>
</evidence>
<comment type="caution">
    <text evidence="7">The sequence shown here is derived from an EMBL/GenBank/DDBJ whole genome shotgun (WGS) entry which is preliminary data.</text>
</comment>
<dbReference type="RefSeq" id="WP_194701609.1">
    <property type="nucleotide sequence ID" value="NZ_JADKNH010000005.1"/>
</dbReference>
<dbReference type="InterPro" id="IPR004839">
    <property type="entry name" value="Aminotransferase_I/II_large"/>
</dbReference>
<organism evidence="7 8">
    <name type="scientific">Fusibacter ferrireducens</name>
    <dbReference type="NCBI Taxonomy" id="2785058"/>
    <lineage>
        <taxon>Bacteria</taxon>
        <taxon>Bacillati</taxon>
        <taxon>Bacillota</taxon>
        <taxon>Clostridia</taxon>
        <taxon>Eubacteriales</taxon>
        <taxon>Eubacteriales Family XII. Incertae Sedis</taxon>
        <taxon>Fusibacter</taxon>
    </lineage>
</organism>
<evidence type="ECO:0000256" key="5">
    <source>
        <dbReference type="ARBA" id="ARBA00037974"/>
    </source>
</evidence>
<dbReference type="Gene3D" id="3.90.1150.10">
    <property type="entry name" value="Aspartate Aminotransferase, domain 1"/>
    <property type="match status" value="1"/>
</dbReference>
<proteinExistence type="inferred from homology"/>
<evidence type="ECO:0000259" key="6">
    <source>
        <dbReference type="Pfam" id="PF00155"/>
    </source>
</evidence>
<dbReference type="GO" id="GO:0008483">
    <property type="term" value="F:transaminase activity"/>
    <property type="evidence" value="ECO:0007669"/>
    <property type="project" value="UniProtKB-KW"/>
</dbReference>
<dbReference type="PANTHER" id="PTHR43525">
    <property type="entry name" value="PROTEIN MALY"/>
    <property type="match status" value="1"/>
</dbReference>
<dbReference type="InterPro" id="IPR015424">
    <property type="entry name" value="PyrdxlP-dep_Trfase"/>
</dbReference>
<name>A0ABR9ZSD6_9FIRM</name>
<dbReference type="Gene3D" id="3.40.640.10">
    <property type="entry name" value="Type I PLP-dependent aspartate aminotransferase-like (Major domain)"/>
    <property type="match status" value="1"/>
</dbReference>
<dbReference type="PANTHER" id="PTHR43525:SF1">
    <property type="entry name" value="PROTEIN MALY"/>
    <property type="match status" value="1"/>
</dbReference>